<protein>
    <submittedName>
        <fullName evidence="2">Uncharacterized protein</fullName>
    </submittedName>
</protein>
<dbReference type="Proteomes" id="UP000828390">
    <property type="component" value="Unassembled WGS sequence"/>
</dbReference>
<feature type="region of interest" description="Disordered" evidence="1">
    <location>
        <begin position="1"/>
        <end position="42"/>
    </location>
</feature>
<evidence type="ECO:0000313" key="2">
    <source>
        <dbReference type="EMBL" id="KAH3769457.1"/>
    </source>
</evidence>
<accession>A0A9D4E0B9</accession>
<reference evidence="2" key="1">
    <citation type="journal article" date="2019" name="bioRxiv">
        <title>The Genome of the Zebra Mussel, Dreissena polymorpha: A Resource for Invasive Species Research.</title>
        <authorList>
            <person name="McCartney M.A."/>
            <person name="Auch B."/>
            <person name="Kono T."/>
            <person name="Mallez S."/>
            <person name="Zhang Y."/>
            <person name="Obille A."/>
            <person name="Becker A."/>
            <person name="Abrahante J.E."/>
            <person name="Garbe J."/>
            <person name="Badalamenti J.P."/>
            <person name="Herman A."/>
            <person name="Mangelson H."/>
            <person name="Liachko I."/>
            <person name="Sullivan S."/>
            <person name="Sone E.D."/>
            <person name="Koren S."/>
            <person name="Silverstein K.A.T."/>
            <person name="Beckman K.B."/>
            <person name="Gohl D.M."/>
        </authorList>
    </citation>
    <scope>NUCLEOTIDE SEQUENCE</scope>
    <source>
        <strain evidence="2">Duluth1</strain>
        <tissue evidence="2">Whole animal</tissue>
    </source>
</reference>
<name>A0A9D4E0B9_DREPO</name>
<gene>
    <name evidence="2" type="ORF">DPMN_170726</name>
</gene>
<comment type="caution">
    <text evidence="2">The sequence shown here is derived from an EMBL/GenBank/DDBJ whole genome shotgun (WGS) entry which is preliminary data.</text>
</comment>
<reference evidence="2" key="2">
    <citation type="submission" date="2020-11" db="EMBL/GenBank/DDBJ databases">
        <authorList>
            <person name="McCartney M.A."/>
            <person name="Auch B."/>
            <person name="Kono T."/>
            <person name="Mallez S."/>
            <person name="Becker A."/>
            <person name="Gohl D.M."/>
            <person name="Silverstein K.A.T."/>
            <person name="Koren S."/>
            <person name="Bechman K.B."/>
            <person name="Herman A."/>
            <person name="Abrahante J.E."/>
            <person name="Garbe J."/>
        </authorList>
    </citation>
    <scope>NUCLEOTIDE SEQUENCE</scope>
    <source>
        <strain evidence="2">Duluth1</strain>
        <tissue evidence="2">Whole animal</tissue>
    </source>
</reference>
<proteinExistence type="predicted"/>
<dbReference type="EMBL" id="JAIWYP010000009">
    <property type="protein sequence ID" value="KAH3769457.1"/>
    <property type="molecule type" value="Genomic_DNA"/>
</dbReference>
<dbReference type="AlphaFoldDB" id="A0A9D4E0B9"/>
<evidence type="ECO:0000256" key="1">
    <source>
        <dbReference type="SAM" id="MobiDB-lite"/>
    </source>
</evidence>
<sequence>MGLMIRARRKKNQDRKKATEANALPRKIHSTKPPCSRSEEETRARKIVKIFILTKIIKIAKCMRLPG</sequence>
<evidence type="ECO:0000313" key="3">
    <source>
        <dbReference type="Proteomes" id="UP000828390"/>
    </source>
</evidence>
<organism evidence="2 3">
    <name type="scientific">Dreissena polymorpha</name>
    <name type="common">Zebra mussel</name>
    <name type="synonym">Mytilus polymorpha</name>
    <dbReference type="NCBI Taxonomy" id="45954"/>
    <lineage>
        <taxon>Eukaryota</taxon>
        <taxon>Metazoa</taxon>
        <taxon>Spiralia</taxon>
        <taxon>Lophotrochozoa</taxon>
        <taxon>Mollusca</taxon>
        <taxon>Bivalvia</taxon>
        <taxon>Autobranchia</taxon>
        <taxon>Heteroconchia</taxon>
        <taxon>Euheterodonta</taxon>
        <taxon>Imparidentia</taxon>
        <taxon>Neoheterodontei</taxon>
        <taxon>Myida</taxon>
        <taxon>Dreissenoidea</taxon>
        <taxon>Dreissenidae</taxon>
        <taxon>Dreissena</taxon>
    </lineage>
</organism>
<keyword evidence="3" id="KW-1185">Reference proteome</keyword>
<feature type="compositionally biased region" description="Basic residues" evidence="1">
    <location>
        <begin position="1"/>
        <end position="14"/>
    </location>
</feature>